<dbReference type="EMBL" id="KZ857444">
    <property type="protein sequence ID" value="RDX44837.1"/>
    <property type="molecule type" value="Genomic_DNA"/>
</dbReference>
<name>A0A371CX40_9APHY</name>
<evidence type="ECO:0000313" key="1">
    <source>
        <dbReference type="EMBL" id="RDX44837.1"/>
    </source>
</evidence>
<evidence type="ECO:0000313" key="2">
    <source>
        <dbReference type="Proteomes" id="UP000256964"/>
    </source>
</evidence>
<dbReference type="AlphaFoldDB" id="A0A371CX40"/>
<accession>A0A371CX40</accession>
<reference evidence="1 2" key="1">
    <citation type="journal article" date="2018" name="Biotechnol. Biofuels">
        <title>Integrative visual omics of the white-rot fungus Polyporus brumalis exposes the biotechnological potential of its oxidative enzymes for delignifying raw plant biomass.</title>
        <authorList>
            <person name="Miyauchi S."/>
            <person name="Rancon A."/>
            <person name="Drula E."/>
            <person name="Hage H."/>
            <person name="Chaduli D."/>
            <person name="Favel A."/>
            <person name="Grisel S."/>
            <person name="Henrissat B."/>
            <person name="Herpoel-Gimbert I."/>
            <person name="Ruiz-Duenas F.J."/>
            <person name="Chevret D."/>
            <person name="Hainaut M."/>
            <person name="Lin J."/>
            <person name="Wang M."/>
            <person name="Pangilinan J."/>
            <person name="Lipzen A."/>
            <person name="Lesage-Meessen L."/>
            <person name="Navarro D."/>
            <person name="Riley R."/>
            <person name="Grigoriev I.V."/>
            <person name="Zhou S."/>
            <person name="Raouche S."/>
            <person name="Rosso M.N."/>
        </authorList>
    </citation>
    <scope>NUCLEOTIDE SEQUENCE [LARGE SCALE GENOMIC DNA]</scope>
    <source>
        <strain evidence="1 2">BRFM 1820</strain>
    </source>
</reference>
<dbReference type="Proteomes" id="UP000256964">
    <property type="component" value="Unassembled WGS sequence"/>
</dbReference>
<gene>
    <name evidence="1" type="ORF">OH76DRAFT_1033965</name>
</gene>
<proteinExistence type="predicted"/>
<keyword evidence="2" id="KW-1185">Reference proteome</keyword>
<protein>
    <submittedName>
        <fullName evidence="1">Uncharacterized protein</fullName>
    </submittedName>
</protein>
<organism evidence="1 2">
    <name type="scientific">Lentinus brumalis</name>
    <dbReference type="NCBI Taxonomy" id="2498619"/>
    <lineage>
        <taxon>Eukaryota</taxon>
        <taxon>Fungi</taxon>
        <taxon>Dikarya</taxon>
        <taxon>Basidiomycota</taxon>
        <taxon>Agaricomycotina</taxon>
        <taxon>Agaricomycetes</taxon>
        <taxon>Polyporales</taxon>
        <taxon>Polyporaceae</taxon>
        <taxon>Lentinus</taxon>
    </lineage>
</organism>
<sequence>MHCHAYGQSFFCLPSVSSVSHCCLLALVRLLHTLLTVPIVSLAFFSTYISHSATHRLSEPIEQLCIPSSVTSVQRAAL</sequence>